<gene>
    <name evidence="6" type="ORF">SAMN05421659_11345</name>
</gene>
<dbReference type="GO" id="GO:0003700">
    <property type="term" value="F:DNA-binding transcription factor activity"/>
    <property type="evidence" value="ECO:0007669"/>
    <property type="project" value="InterPro"/>
</dbReference>
<dbReference type="Proteomes" id="UP000199701">
    <property type="component" value="Unassembled WGS sequence"/>
</dbReference>
<protein>
    <submittedName>
        <fullName evidence="6">DNA-binding transcriptional regulator, LysR family</fullName>
    </submittedName>
</protein>
<evidence type="ECO:0000256" key="3">
    <source>
        <dbReference type="ARBA" id="ARBA00023125"/>
    </source>
</evidence>
<dbReference type="InterPro" id="IPR036390">
    <property type="entry name" value="WH_DNA-bd_sf"/>
</dbReference>
<name>A0A1I0R9R8_9FIRM</name>
<evidence type="ECO:0000256" key="2">
    <source>
        <dbReference type="ARBA" id="ARBA00023015"/>
    </source>
</evidence>
<dbReference type="PANTHER" id="PTHR30126:SF40">
    <property type="entry name" value="HTH-TYPE TRANSCRIPTIONAL REGULATOR GLTR"/>
    <property type="match status" value="1"/>
</dbReference>
<dbReference type="RefSeq" id="WP_092455659.1">
    <property type="nucleotide sequence ID" value="NZ_FOJI01000013.1"/>
</dbReference>
<evidence type="ECO:0000256" key="1">
    <source>
        <dbReference type="ARBA" id="ARBA00009437"/>
    </source>
</evidence>
<dbReference type="Pfam" id="PF00126">
    <property type="entry name" value="HTH_1"/>
    <property type="match status" value="1"/>
</dbReference>
<dbReference type="PROSITE" id="PS50931">
    <property type="entry name" value="HTH_LYSR"/>
    <property type="match status" value="1"/>
</dbReference>
<evidence type="ECO:0000259" key="5">
    <source>
        <dbReference type="PROSITE" id="PS50931"/>
    </source>
</evidence>
<feature type="domain" description="HTH lysR-type" evidence="5">
    <location>
        <begin position="1"/>
        <end position="58"/>
    </location>
</feature>
<dbReference type="SUPFAM" id="SSF53850">
    <property type="entry name" value="Periplasmic binding protein-like II"/>
    <property type="match status" value="1"/>
</dbReference>
<dbReference type="SUPFAM" id="SSF46785">
    <property type="entry name" value="Winged helix' DNA-binding domain"/>
    <property type="match status" value="1"/>
</dbReference>
<dbReference type="Gene3D" id="3.40.190.290">
    <property type="match status" value="1"/>
</dbReference>
<proteinExistence type="inferred from homology"/>
<evidence type="ECO:0000313" key="7">
    <source>
        <dbReference type="Proteomes" id="UP000199701"/>
    </source>
</evidence>
<dbReference type="AlphaFoldDB" id="A0A1I0R9R8"/>
<keyword evidence="3 6" id="KW-0238">DNA-binding</keyword>
<evidence type="ECO:0000313" key="6">
    <source>
        <dbReference type="EMBL" id="SEW37533.1"/>
    </source>
</evidence>
<dbReference type="PANTHER" id="PTHR30126">
    <property type="entry name" value="HTH-TYPE TRANSCRIPTIONAL REGULATOR"/>
    <property type="match status" value="1"/>
</dbReference>
<dbReference type="Gene3D" id="1.10.10.10">
    <property type="entry name" value="Winged helix-like DNA-binding domain superfamily/Winged helix DNA-binding domain"/>
    <property type="match status" value="1"/>
</dbReference>
<dbReference type="Pfam" id="PF03466">
    <property type="entry name" value="LysR_substrate"/>
    <property type="match status" value="1"/>
</dbReference>
<organism evidence="6 7">
    <name type="scientific">[Clostridium] fimetarium</name>
    <dbReference type="NCBI Taxonomy" id="99656"/>
    <lineage>
        <taxon>Bacteria</taxon>
        <taxon>Bacillati</taxon>
        <taxon>Bacillota</taxon>
        <taxon>Clostridia</taxon>
        <taxon>Lachnospirales</taxon>
        <taxon>Lachnospiraceae</taxon>
    </lineage>
</organism>
<accession>A0A1I0R9R8</accession>
<dbReference type="STRING" id="99656.SAMN05421659_11345"/>
<reference evidence="6 7" key="1">
    <citation type="submission" date="2016-10" db="EMBL/GenBank/DDBJ databases">
        <authorList>
            <person name="de Groot N.N."/>
        </authorList>
    </citation>
    <scope>NUCLEOTIDE SEQUENCE [LARGE SCALE GENOMIC DNA]</scope>
    <source>
        <strain evidence="6 7">DSM 9179</strain>
    </source>
</reference>
<dbReference type="InterPro" id="IPR005119">
    <property type="entry name" value="LysR_subst-bd"/>
</dbReference>
<evidence type="ECO:0000256" key="4">
    <source>
        <dbReference type="ARBA" id="ARBA00023163"/>
    </source>
</evidence>
<comment type="similarity">
    <text evidence="1">Belongs to the LysR transcriptional regulatory family.</text>
</comment>
<sequence length="292" mass="33550">MTIRHLKIFLYVCETLNMTAAGAQLNMSQPAVSQAIKEVEEYFHVILFERFSKQLFITDAGKELRDYALHIVSLLEEVEVKLKNPQISGNIRIGANITIGTTLIHQYIKKYNEIHPLVNIMVSVNNSRRIEEMLNNNDLDFALMEETVRNTYLDSEVFCDDRMVVIAYAENKLCKKEIVTFEDISKEKILLREKGAGVRDTFEHIAYLRGIKLEPVWESSSTTALVNAVKEHLGIAVVPYQLVKKELEKGTIVEIKLSDVNLNRKLTIVTNRHKYITEPVREFIELVRGFHG</sequence>
<dbReference type="GO" id="GO:0000976">
    <property type="term" value="F:transcription cis-regulatory region binding"/>
    <property type="evidence" value="ECO:0007669"/>
    <property type="project" value="TreeGrafter"/>
</dbReference>
<keyword evidence="7" id="KW-1185">Reference proteome</keyword>
<keyword evidence="2" id="KW-0805">Transcription regulation</keyword>
<dbReference type="OrthoDB" id="9785745at2"/>
<keyword evidence="4" id="KW-0804">Transcription</keyword>
<dbReference type="InterPro" id="IPR000847">
    <property type="entry name" value="LysR_HTH_N"/>
</dbReference>
<dbReference type="PRINTS" id="PR00039">
    <property type="entry name" value="HTHLYSR"/>
</dbReference>
<dbReference type="EMBL" id="FOJI01000013">
    <property type="protein sequence ID" value="SEW37533.1"/>
    <property type="molecule type" value="Genomic_DNA"/>
</dbReference>
<dbReference type="InterPro" id="IPR036388">
    <property type="entry name" value="WH-like_DNA-bd_sf"/>
</dbReference>